<feature type="binding site" evidence="8">
    <location>
        <begin position="8"/>
        <end position="10"/>
    </location>
    <ligand>
        <name>substrate</name>
    </ligand>
</feature>
<evidence type="ECO:0000256" key="3">
    <source>
        <dbReference type="ARBA" id="ARBA00007422"/>
    </source>
</evidence>
<evidence type="ECO:0000256" key="6">
    <source>
        <dbReference type="ARBA" id="ARBA00023152"/>
    </source>
</evidence>
<organism evidence="10 12">
    <name type="scientific">Cupriavidus taiwanensis</name>
    <dbReference type="NCBI Taxonomy" id="164546"/>
    <lineage>
        <taxon>Bacteria</taxon>
        <taxon>Pseudomonadati</taxon>
        <taxon>Pseudomonadota</taxon>
        <taxon>Betaproteobacteria</taxon>
        <taxon>Burkholderiales</taxon>
        <taxon>Burkholderiaceae</taxon>
        <taxon>Cupriavidus</taxon>
    </lineage>
</organism>
<sequence>MKPLVIGNWKMNGSSALANHLLAEIAVGTYSADVAVCVPFVYLKQARELLANSTVSHGGQNVSEFKPGAFTGEISAEMLADASCAYVIVGHSERRQYFGETDVTVAKKVQRALEAGVQPVLCVGETLVERESENTEAVIGQQLRTIMEMLTTEQASRLVIAYEPVWAIGTGKSASVEQAQAAHAFLRGCLSEKLGEHSARTVPILYGGSVKPQSAASLFHAPDIDGGLIGGASLVAEDFAAIANAI</sequence>
<keyword evidence="4 8" id="KW-0312">Gluconeogenesis</keyword>
<dbReference type="GO" id="GO:0004807">
    <property type="term" value="F:triose-phosphate isomerase activity"/>
    <property type="evidence" value="ECO:0007669"/>
    <property type="project" value="UniProtKB-UniRule"/>
</dbReference>
<dbReference type="SUPFAM" id="SSF51351">
    <property type="entry name" value="Triosephosphate isomerase (TIM)"/>
    <property type="match status" value="1"/>
</dbReference>
<dbReference type="InterPro" id="IPR020861">
    <property type="entry name" value="Triosephosphate_isomerase_AS"/>
</dbReference>
<dbReference type="GO" id="GO:0005829">
    <property type="term" value="C:cytosol"/>
    <property type="evidence" value="ECO:0007669"/>
    <property type="project" value="TreeGrafter"/>
</dbReference>
<dbReference type="AlphaFoldDB" id="A0A375FJ36"/>
<dbReference type="GO" id="GO:0046166">
    <property type="term" value="P:glyceraldehyde-3-phosphate biosynthetic process"/>
    <property type="evidence" value="ECO:0007669"/>
    <property type="project" value="TreeGrafter"/>
</dbReference>
<dbReference type="PANTHER" id="PTHR21139">
    <property type="entry name" value="TRIOSEPHOSPHATE ISOMERASE"/>
    <property type="match status" value="1"/>
</dbReference>
<dbReference type="EMBL" id="OFTH01000053">
    <property type="protein sequence ID" value="SOZ75268.1"/>
    <property type="molecule type" value="Genomic_DNA"/>
</dbReference>
<dbReference type="Gene3D" id="3.20.20.70">
    <property type="entry name" value="Aldolase class I"/>
    <property type="match status" value="1"/>
</dbReference>
<evidence type="ECO:0000256" key="9">
    <source>
        <dbReference type="RuleBase" id="RU363013"/>
    </source>
</evidence>
<comment type="similarity">
    <text evidence="3 8 9">Belongs to the triosephosphate isomerase family.</text>
</comment>
<dbReference type="GO" id="GO:0006096">
    <property type="term" value="P:glycolytic process"/>
    <property type="evidence" value="ECO:0007669"/>
    <property type="project" value="UniProtKB-UniRule"/>
</dbReference>
<evidence type="ECO:0000256" key="4">
    <source>
        <dbReference type="ARBA" id="ARBA00022432"/>
    </source>
</evidence>
<feature type="binding site" evidence="8">
    <location>
        <position position="209"/>
    </location>
    <ligand>
        <name>substrate</name>
    </ligand>
</feature>
<dbReference type="RefSeq" id="WP_115684090.1">
    <property type="nucleotide sequence ID" value="NZ_LT984809.1"/>
</dbReference>
<dbReference type="GO" id="GO:0006094">
    <property type="term" value="P:gluconeogenesis"/>
    <property type="evidence" value="ECO:0007669"/>
    <property type="project" value="UniProtKB-UniRule"/>
</dbReference>
<dbReference type="PANTHER" id="PTHR21139:SF42">
    <property type="entry name" value="TRIOSEPHOSPHATE ISOMERASE"/>
    <property type="match status" value="1"/>
</dbReference>
<dbReference type="CDD" id="cd00311">
    <property type="entry name" value="TIM"/>
    <property type="match status" value="1"/>
</dbReference>
<dbReference type="EMBL" id="LT984809">
    <property type="protein sequence ID" value="SPD48999.1"/>
    <property type="molecule type" value="Genomic_DNA"/>
</dbReference>
<dbReference type="NCBIfam" id="TIGR00419">
    <property type="entry name" value="tim"/>
    <property type="match status" value="1"/>
</dbReference>
<dbReference type="UniPathway" id="UPA00138"/>
<dbReference type="Pfam" id="PF00121">
    <property type="entry name" value="TIM"/>
    <property type="match status" value="1"/>
</dbReference>
<dbReference type="HAMAP" id="MF_00147_B">
    <property type="entry name" value="TIM_B"/>
    <property type="match status" value="1"/>
</dbReference>
<dbReference type="EC" id="5.3.1.1" evidence="8 9"/>
<dbReference type="GO" id="GO:0019563">
    <property type="term" value="P:glycerol catabolic process"/>
    <property type="evidence" value="ECO:0007669"/>
    <property type="project" value="TreeGrafter"/>
</dbReference>
<evidence type="ECO:0000256" key="5">
    <source>
        <dbReference type="ARBA" id="ARBA00022490"/>
    </source>
</evidence>
<comment type="pathway">
    <text evidence="1 8 9">Carbohydrate degradation; glycolysis; D-glyceraldehyde 3-phosphate from glycerone phosphate: step 1/1.</text>
</comment>
<dbReference type="InterPro" id="IPR022896">
    <property type="entry name" value="TrioseP_Isoase_bac/euk"/>
</dbReference>
<dbReference type="PROSITE" id="PS00171">
    <property type="entry name" value="TIM_1"/>
    <property type="match status" value="1"/>
</dbReference>
<dbReference type="InterPro" id="IPR013785">
    <property type="entry name" value="Aldolase_TIM"/>
</dbReference>
<feature type="binding site" evidence="8">
    <location>
        <position position="169"/>
    </location>
    <ligand>
        <name>substrate</name>
    </ligand>
</feature>
<evidence type="ECO:0000313" key="11">
    <source>
        <dbReference type="EMBL" id="SPD48999.1"/>
    </source>
</evidence>
<keyword evidence="6 8" id="KW-0324">Glycolysis</keyword>
<gene>
    <name evidence="8 10" type="primary">tpiA</name>
    <name evidence="11" type="ORF">CBM2612_P0344</name>
    <name evidence="10" type="ORF">CBM2613_U20013</name>
</gene>
<keyword evidence="11" id="KW-0614">Plasmid</keyword>
<feature type="active site" description="Electrophile" evidence="8">
    <location>
        <position position="91"/>
    </location>
</feature>
<comment type="subcellular location">
    <subcellularLocation>
        <location evidence="8 9">Cytoplasm</location>
    </subcellularLocation>
</comment>
<feature type="binding site" evidence="8">
    <location>
        <begin position="230"/>
        <end position="231"/>
    </location>
    <ligand>
        <name>substrate</name>
    </ligand>
</feature>
<accession>A0A375FJ36</accession>
<evidence type="ECO:0000313" key="10">
    <source>
        <dbReference type="EMBL" id="SOZ75268.1"/>
    </source>
</evidence>
<protein>
    <recommendedName>
        <fullName evidence="8 9">Triosephosphate isomerase</fullName>
        <shortName evidence="8">TIM</shortName>
        <shortName evidence="8">TPI</shortName>
        <ecNumber evidence="8 9">5.3.1.1</ecNumber>
    </recommendedName>
    <alternativeName>
        <fullName evidence="8">Triose-phosphate isomerase</fullName>
    </alternativeName>
</protein>
<geneLocation type="plasmid" evidence="11">
    <name>I</name>
</geneLocation>
<dbReference type="PROSITE" id="PS51440">
    <property type="entry name" value="TIM_2"/>
    <property type="match status" value="1"/>
</dbReference>
<evidence type="ECO:0000256" key="7">
    <source>
        <dbReference type="ARBA" id="ARBA00023235"/>
    </source>
</evidence>
<dbReference type="Proteomes" id="UP000256952">
    <property type="component" value="Unassembled WGS sequence"/>
</dbReference>
<evidence type="ECO:0000256" key="2">
    <source>
        <dbReference type="ARBA" id="ARBA00004939"/>
    </source>
</evidence>
<feature type="active site" description="Proton acceptor" evidence="8">
    <location>
        <position position="163"/>
    </location>
</feature>
<evidence type="ECO:0000256" key="1">
    <source>
        <dbReference type="ARBA" id="ARBA00004680"/>
    </source>
</evidence>
<dbReference type="FunFam" id="3.20.20.70:FF:000016">
    <property type="entry name" value="Triosephosphate isomerase"/>
    <property type="match status" value="1"/>
</dbReference>
<comment type="pathway">
    <text evidence="2">Carbohydrate metabolism; erythritol degradation.</text>
</comment>
<dbReference type="InterPro" id="IPR035990">
    <property type="entry name" value="TIM_sf"/>
</dbReference>
<proteinExistence type="inferred from homology"/>
<reference evidence="11 12" key="1">
    <citation type="submission" date="2018-01" db="EMBL/GenBank/DDBJ databases">
        <authorList>
            <person name="Gaut B.S."/>
            <person name="Morton B.R."/>
            <person name="Clegg M.T."/>
            <person name="Duvall M.R."/>
        </authorList>
    </citation>
    <scope>NUCLEOTIDE SEQUENCE [LARGE SCALE GENOMIC DNA]</scope>
    <source>
        <strain evidence="11">Cupriavidus taiwanensis STM 8555</strain>
        <plasmid evidence="11">I</plasmid>
    </source>
</reference>
<evidence type="ECO:0000256" key="8">
    <source>
        <dbReference type="HAMAP-Rule" id="MF_00147"/>
    </source>
</evidence>
<keyword evidence="7 8" id="KW-0413">Isomerase</keyword>
<dbReference type="InterPro" id="IPR000652">
    <property type="entry name" value="Triosephosphate_isomerase"/>
</dbReference>
<name>A0A375FJ36_9BURK</name>
<evidence type="ECO:0000313" key="12">
    <source>
        <dbReference type="Proteomes" id="UP000256952"/>
    </source>
</evidence>
<comment type="catalytic activity">
    <reaction evidence="8 9">
        <text>D-glyceraldehyde 3-phosphate = dihydroxyacetone phosphate</text>
        <dbReference type="Rhea" id="RHEA:18585"/>
        <dbReference type="ChEBI" id="CHEBI:57642"/>
        <dbReference type="ChEBI" id="CHEBI:59776"/>
        <dbReference type="EC" id="5.3.1.1"/>
    </reaction>
</comment>
<keyword evidence="5 8" id="KW-0963">Cytoplasm</keyword>
<comment type="pathway">
    <text evidence="8 9">Carbohydrate biosynthesis; gluconeogenesis.</text>
</comment>
<comment type="subunit">
    <text evidence="8 9">Homodimer.</text>
</comment>
<reference evidence="10" key="2">
    <citation type="submission" date="2018-01" db="EMBL/GenBank/DDBJ databases">
        <authorList>
            <person name="Clerissi C."/>
        </authorList>
    </citation>
    <scope>NUCLEOTIDE SEQUENCE</scope>
    <source>
        <strain evidence="10">Cupriavidus taiwanensis STM 8556</strain>
    </source>
</reference>
<dbReference type="UniPathway" id="UPA00109">
    <property type="reaction ID" value="UER00189"/>
</dbReference>
<comment type="function">
    <text evidence="8">Involved in the gluconeogenesis. Catalyzes stereospecifically the conversion of dihydroxyacetone phosphate (DHAP) to D-glyceraldehyde-3-phosphate (G3P).</text>
</comment>